<dbReference type="AlphaFoldDB" id="A0A9P6XBD8"/>
<protein>
    <submittedName>
        <fullName evidence="1">Uncharacterized protein</fullName>
    </submittedName>
</protein>
<dbReference type="Proteomes" id="UP000716291">
    <property type="component" value="Unassembled WGS sequence"/>
</dbReference>
<evidence type="ECO:0000313" key="2">
    <source>
        <dbReference type="Proteomes" id="UP000716291"/>
    </source>
</evidence>
<dbReference type="OrthoDB" id="10270761at2759"/>
<sequence length="76" mass="8477">MKNISNDDEEVVFDFLENIARVCHNIYSGKQGLEQGEATFNDLLIFPSLKAIAKAIVEYDDNSEAGFKVGKVPLKQ</sequence>
<comment type="caution">
    <text evidence="1">The sequence shown here is derived from an EMBL/GenBank/DDBJ whole genome shotgun (WGS) entry which is preliminary data.</text>
</comment>
<organism evidence="1 2">
    <name type="scientific">Rhizopus oryzae</name>
    <name type="common">Mucormycosis agent</name>
    <name type="synonym">Rhizopus arrhizus var. delemar</name>
    <dbReference type="NCBI Taxonomy" id="64495"/>
    <lineage>
        <taxon>Eukaryota</taxon>
        <taxon>Fungi</taxon>
        <taxon>Fungi incertae sedis</taxon>
        <taxon>Mucoromycota</taxon>
        <taxon>Mucoromycotina</taxon>
        <taxon>Mucoromycetes</taxon>
        <taxon>Mucorales</taxon>
        <taxon>Mucorineae</taxon>
        <taxon>Rhizopodaceae</taxon>
        <taxon>Rhizopus</taxon>
    </lineage>
</organism>
<keyword evidence="2" id="KW-1185">Reference proteome</keyword>
<name>A0A9P6XBD8_RHIOR</name>
<proteinExistence type="predicted"/>
<gene>
    <name evidence="1" type="ORF">G6F64_005142</name>
</gene>
<reference evidence="1" key="1">
    <citation type="journal article" date="2020" name="Microb. Genom.">
        <title>Genetic diversity of clinical and environmental Mucorales isolates obtained from an investigation of mucormycosis cases among solid organ transplant recipients.</title>
        <authorList>
            <person name="Nguyen M.H."/>
            <person name="Kaul D."/>
            <person name="Muto C."/>
            <person name="Cheng S.J."/>
            <person name="Richter R.A."/>
            <person name="Bruno V.M."/>
            <person name="Liu G."/>
            <person name="Beyhan S."/>
            <person name="Sundermann A.J."/>
            <person name="Mounaud S."/>
            <person name="Pasculle A.W."/>
            <person name="Nierman W.C."/>
            <person name="Driscoll E."/>
            <person name="Cumbie R."/>
            <person name="Clancy C.J."/>
            <person name="Dupont C.L."/>
        </authorList>
    </citation>
    <scope>NUCLEOTIDE SEQUENCE</scope>
    <source>
        <strain evidence="1">GL11</strain>
    </source>
</reference>
<accession>A0A9P6XBD8</accession>
<dbReference type="EMBL" id="JAANQT010000608">
    <property type="protein sequence ID" value="KAG1309665.1"/>
    <property type="molecule type" value="Genomic_DNA"/>
</dbReference>
<evidence type="ECO:0000313" key="1">
    <source>
        <dbReference type="EMBL" id="KAG1309665.1"/>
    </source>
</evidence>